<keyword evidence="4 9" id="KW-0547">Nucleotide-binding</keyword>
<evidence type="ECO:0000313" key="12">
    <source>
        <dbReference type="EMBL" id="KAG5541783.1"/>
    </source>
</evidence>
<dbReference type="GO" id="GO:0004674">
    <property type="term" value="F:protein serine/threonine kinase activity"/>
    <property type="evidence" value="ECO:0007669"/>
    <property type="project" value="UniProtKB-KW"/>
</dbReference>
<dbReference type="EC" id="2.7.11.1" evidence="1"/>
<dbReference type="Gene3D" id="3.30.200.20">
    <property type="entry name" value="Phosphorylase Kinase, domain 1"/>
    <property type="match status" value="1"/>
</dbReference>
<protein>
    <recommendedName>
        <fullName evidence="1">non-specific serine/threonine protein kinase</fullName>
        <ecNumber evidence="1">2.7.11.1</ecNumber>
    </recommendedName>
</protein>
<evidence type="ECO:0000256" key="4">
    <source>
        <dbReference type="ARBA" id="ARBA00022741"/>
    </source>
</evidence>
<keyword evidence="6 9" id="KW-0067">ATP-binding</keyword>
<dbReference type="InterPro" id="IPR011009">
    <property type="entry name" value="Kinase-like_dom_sf"/>
</dbReference>
<name>A0AAV6JP63_9ERIC</name>
<dbReference type="Gene3D" id="1.10.510.10">
    <property type="entry name" value="Transferase(Phosphotransferase) domain 1"/>
    <property type="match status" value="1"/>
</dbReference>
<evidence type="ECO:0000256" key="9">
    <source>
        <dbReference type="PROSITE-ProRule" id="PRU10141"/>
    </source>
</evidence>
<evidence type="ECO:0000256" key="10">
    <source>
        <dbReference type="RuleBase" id="RU000304"/>
    </source>
</evidence>
<evidence type="ECO:0000256" key="1">
    <source>
        <dbReference type="ARBA" id="ARBA00012513"/>
    </source>
</evidence>
<evidence type="ECO:0000256" key="2">
    <source>
        <dbReference type="ARBA" id="ARBA00022527"/>
    </source>
</evidence>
<keyword evidence="2 10" id="KW-0723">Serine/threonine-protein kinase</keyword>
<dbReference type="FunFam" id="1.10.510.10:FF:000132">
    <property type="entry name" value="Serine/threonine-protein kinase SRK2A"/>
    <property type="match status" value="1"/>
</dbReference>
<dbReference type="SUPFAM" id="SSF56112">
    <property type="entry name" value="Protein kinase-like (PK-like)"/>
    <property type="match status" value="1"/>
</dbReference>
<proteinExistence type="inferred from homology"/>
<gene>
    <name evidence="12" type="ORF">RHGRI_021576</name>
</gene>
<dbReference type="SMART" id="SM00220">
    <property type="entry name" value="S_TKc"/>
    <property type="match status" value="1"/>
</dbReference>
<keyword evidence="3" id="KW-0808">Transferase</keyword>
<evidence type="ECO:0000256" key="8">
    <source>
        <dbReference type="ARBA" id="ARBA00048679"/>
    </source>
</evidence>
<organism evidence="12 13">
    <name type="scientific">Rhododendron griersonianum</name>
    <dbReference type="NCBI Taxonomy" id="479676"/>
    <lineage>
        <taxon>Eukaryota</taxon>
        <taxon>Viridiplantae</taxon>
        <taxon>Streptophyta</taxon>
        <taxon>Embryophyta</taxon>
        <taxon>Tracheophyta</taxon>
        <taxon>Spermatophyta</taxon>
        <taxon>Magnoliopsida</taxon>
        <taxon>eudicotyledons</taxon>
        <taxon>Gunneridae</taxon>
        <taxon>Pentapetalae</taxon>
        <taxon>asterids</taxon>
        <taxon>Ericales</taxon>
        <taxon>Ericaceae</taxon>
        <taxon>Ericoideae</taxon>
        <taxon>Rhodoreae</taxon>
        <taxon>Rhododendron</taxon>
    </lineage>
</organism>
<dbReference type="AlphaFoldDB" id="A0AAV6JP63"/>
<dbReference type="PROSITE" id="PS50011">
    <property type="entry name" value="PROTEIN_KINASE_DOM"/>
    <property type="match status" value="1"/>
</dbReference>
<dbReference type="EMBL" id="JACTNZ010000007">
    <property type="protein sequence ID" value="KAG5541783.1"/>
    <property type="molecule type" value="Genomic_DNA"/>
</dbReference>
<comment type="caution">
    <text evidence="12">The sequence shown here is derived from an EMBL/GenBank/DDBJ whole genome shotgun (WGS) entry which is preliminary data.</text>
</comment>
<reference evidence="12" key="1">
    <citation type="submission" date="2020-08" db="EMBL/GenBank/DDBJ databases">
        <title>Plant Genome Project.</title>
        <authorList>
            <person name="Zhang R.-G."/>
        </authorList>
    </citation>
    <scope>NUCLEOTIDE SEQUENCE</scope>
    <source>
        <strain evidence="12">WSP0</strain>
        <tissue evidence="12">Leaf</tissue>
    </source>
</reference>
<dbReference type="GO" id="GO:0005524">
    <property type="term" value="F:ATP binding"/>
    <property type="evidence" value="ECO:0007669"/>
    <property type="project" value="UniProtKB-UniRule"/>
</dbReference>
<accession>A0AAV6JP63</accession>
<dbReference type="GO" id="GO:0006970">
    <property type="term" value="P:response to osmotic stress"/>
    <property type="evidence" value="ECO:0007669"/>
    <property type="project" value="UniProtKB-ARBA"/>
</dbReference>
<comment type="catalytic activity">
    <reaction evidence="7">
        <text>L-threonyl-[protein] + ATP = O-phospho-L-threonyl-[protein] + ADP + H(+)</text>
        <dbReference type="Rhea" id="RHEA:46608"/>
        <dbReference type="Rhea" id="RHEA-COMP:11060"/>
        <dbReference type="Rhea" id="RHEA-COMP:11605"/>
        <dbReference type="ChEBI" id="CHEBI:15378"/>
        <dbReference type="ChEBI" id="CHEBI:30013"/>
        <dbReference type="ChEBI" id="CHEBI:30616"/>
        <dbReference type="ChEBI" id="CHEBI:61977"/>
        <dbReference type="ChEBI" id="CHEBI:456216"/>
        <dbReference type="EC" id="2.7.11.1"/>
    </reaction>
</comment>
<evidence type="ECO:0000256" key="5">
    <source>
        <dbReference type="ARBA" id="ARBA00022777"/>
    </source>
</evidence>
<dbReference type="Pfam" id="PF00069">
    <property type="entry name" value="Pkinase"/>
    <property type="match status" value="2"/>
</dbReference>
<dbReference type="PROSITE" id="PS00107">
    <property type="entry name" value="PROTEIN_KINASE_ATP"/>
    <property type="match status" value="1"/>
</dbReference>
<evidence type="ECO:0000256" key="3">
    <source>
        <dbReference type="ARBA" id="ARBA00022679"/>
    </source>
</evidence>
<evidence type="ECO:0000256" key="7">
    <source>
        <dbReference type="ARBA" id="ARBA00047899"/>
    </source>
</evidence>
<dbReference type="Proteomes" id="UP000823749">
    <property type="component" value="Chromosome 7"/>
</dbReference>
<feature type="domain" description="Protein kinase" evidence="11">
    <location>
        <begin position="4"/>
        <end position="316"/>
    </location>
</feature>
<evidence type="ECO:0000259" key="11">
    <source>
        <dbReference type="PROSITE" id="PS50011"/>
    </source>
</evidence>
<dbReference type="PANTHER" id="PTHR24343">
    <property type="entry name" value="SERINE/THREONINE KINASE"/>
    <property type="match status" value="1"/>
</dbReference>
<evidence type="ECO:0000313" key="13">
    <source>
        <dbReference type="Proteomes" id="UP000823749"/>
    </source>
</evidence>
<keyword evidence="5" id="KW-0418">Kinase</keyword>
<evidence type="ECO:0000256" key="6">
    <source>
        <dbReference type="ARBA" id="ARBA00022840"/>
    </source>
</evidence>
<dbReference type="InterPro" id="IPR000719">
    <property type="entry name" value="Prot_kinase_dom"/>
</dbReference>
<dbReference type="FunFam" id="3.30.200.20:FF:000045">
    <property type="entry name" value="Serine/threonine-protein kinase SRK2E"/>
    <property type="match status" value="1"/>
</dbReference>
<keyword evidence="13" id="KW-1185">Reference proteome</keyword>
<sequence length="395" mass="44898">MERYEIVKDIGFGNFGVAKLVRDKGTREQFAVKFIERGQKIDEHVQREIMNHRSLKHPNIVRFKEVLLSPTHLAIVMEYAAGGELFQRICNAGRFHEDELYHFYAMHYLFLEVISTTDNRLRSVSGEILFSTVDIRGQLLSFNGINFDLPHHKSGEAESSGLSFKEFHFHMLQEICHRDLKLENTLLDGSAAPRVKICDFGYSKSAVLHSQPKSTVGTPAYIAPEVLSKREYDGKLADVWSCGVTLYVMLVGAYPFQDPAEPNNFRNTICRILDVHYSIPDSVRISIECKHLLSRIFVANPEKRITMPEIKRHPWFLKHLPIELMEGGTYQSFDVNNPSQSMEEVLVIIQEARKPSEGLTIGDQFMGGSMDLVDDLDDDTDIEDIGASGEFVCPL</sequence>
<dbReference type="InterPro" id="IPR008271">
    <property type="entry name" value="Ser/Thr_kinase_AS"/>
</dbReference>
<dbReference type="InterPro" id="IPR017441">
    <property type="entry name" value="Protein_kinase_ATP_BS"/>
</dbReference>
<dbReference type="PANTHER" id="PTHR24343:SF418">
    <property type="entry name" value="SERINE_THREONINE-PROTEIN KINASE SAPK1"/>
    <property type="match status" value="1"/>
</dbReference>
<feature type="binding site" evidence="9">
    <location>
        <position position="33"/>
    </location>
    <ligand>
        <name>ATP</name>
        <dbReference type="ChEBI" id="CHEBI:30616"/>
    </ligand>
</feature>
<comment type="catalytic activity">
    <reaction evidence="8">
        <text>L-seryl-[protein] + ATP = O-phospho-L-seryl-[protein] + ADP + H(+)</text>
        <dbReference type="Rhea" id="RHEA:17989"/>
        <dbReference type="Rhea" id="RHEA-COMP:9863"/>
        <dbReference type="Rhea" id="RHEA-COMP:11604"/>
        <dbReference type="ChEBI" id="CHEBI:15378"/>
        <dbReference type="ChEBI" id="CHEBI:29999"/>
        <dbReference type="ChEBI" id="CHEBI:30616"/>
        <dbReference type="ChEBI" id="CHEBI:83421"/>
        <dbReference type="ChEBI" id="CHEBI:456216"/>
        <dbReference type="EC" id="2.7.11.1"/>
    </reaction>
</comment>
<dbReference type="PROSITE" id="PS00108">
    <property type="entry name" value="PROTEIN_KINASE_ST"/>
    <property type="match status" value="1"/>
</dbReference>
<comment type="similarity">
    <text evidence="10">Belongs to the protein kinase superfamily.</text>
</comment>